<evidence type="ECO:0000256" key="1">
    <source>
        <dbReference type="SAM" id="MobiDB-lite"/>
    </source>
</evidence>
<reference evidence="2" key="2">
    <citation type="submission" date="2023-06" db="EMBL/GenBank/DDBJ databases">
        <authorList>
            <consortium name="Lawrence Berkeley National Laboratory"/>
            <person name="Haridas S."/>
            <person name="Hensen N."/>
            <person name="Bonometti L."/>
            <person name="Westerberg I."/>
            <person name="Brannstrom I.O."/>
            <person name="Guillou S."/>
            <person name="Cros-Aarteil S."/>
            <person name="Calhoun S."/>
            <person name="Kuo A."/>
            <person name="Mondo S."/>
            <person name="Pangilinan J."/>
            <person name="Riley R."/>
            <person name="Labutti K."/>
            <person name="Andreopoulos B."/>
            <person name="Lipzen A."/>
            <person name="Chen C."/>
            <person name="Yanf M."/>
            <person name="Daum C."/>
            <person name="Ng V."/>
            <person name="Clum A."/>
            <person name="Steindorff A."/>
            <person name="Ohm R."/>
            <person name="Martin F."/>
            <person name="Silar P."/>
            <person name="Natvig D."/>
            <person name="Lalanne C."/>
            <person name="Gautier V."/>
            <person name="Ament-Velasquez S.L."/>
            <person name="Kruys A."/>
            <person name="Hutchinson M.I."/>
            <person name="Powell A.J."/>
            <person name="Barry K."/>
            <person name="Miller A.N."/>
            <person name="Grigoriev I.V."/>
            <person name="Debuchy R."/>
            <person name="Gladieux P."/>
            <person name="Thoren M.H."/>
            <person name="Johannesson H."/>
        </authorList>
    </citation>
    <scope>NUCLEOTIDE SEQUENCE</scope>
    <source>
        <strain evidence="2">CBS 118394</strain>
    </source>
</reference>
<accession>A0AAE0LZG5</accession>
<comment type="caution">
    <text evidence="2">The sequence shown here is derived from an EMBL/GenBank/DDBJ whole genome shotgun (WGS) entry which is preliminary data.</text>
</comment>
<evidence type="ECO:0000313" key="2">
    <source>
        <dbReference type="EMBL" id="KAK3313295.1"/>
    </source>
</evidence>
<proteinExistence type="predicted"/>
<organism evidence="2 3">
    <name type="scientific">Apodospora peruviana</name>
    <dbReference type="NCBI Taxonomy" id="516989"/>
    <lineage>
        <taxon>Eukaryota</taxon>
        <taxon>Fungi</taxon>
        <taxon>Dikarya</taxon>
        <taxon>Ascomycota</taxon>
        <taxon>Pezizomycotina</taxon>
        <taxon>Sordariomycetes</taxon>
        <taxon>Sordariomycetidae</taxon>
        <taxon>Sordariales</taxon>
        <taxon>Lasiosphaeriaceae</taxon>
        <taxon>Apodospora</taxon>
    </lineage>
</organism>
<name>A0AAE0LZG5_9PEZI</name>
<evidence type="ECO:0000313" key="3">
    <source>
        <dbReference type="Proteomes" id="UP001283341"/>
    </source>
</evidence>
<keyword evidence="3" id="KW-1185">Reference proteome</keyword>
<reference evidence="2" key="1">
    <citation type="journal article" date="2023" name="Mol. Phylogenet. Evol.">
        <title>Genome-scale phylogeny and comparative genomics of the fungal order Sordariales.</title>
        <authorList>
            <person name="Hensen N."/>
            <person name="Bonometti L."/>
            <person name="Westerberg I."/>
            <person name="Brannstrom I.O."/>
            <person name="Guillou S."/>
            <person name="Cros-Aarteil S."/>
            <person name="Calhoun S."/>
            <person name="Haridas S."/>
            <person name="Kuo A."/>
            <person name="Mondo S."/>
            <person name="Pangilinan J."/>
            <person name="Riley R."/>
            <person name="LaButti K."/>
            <person name="Andreopoulos B."/>
            <person name="Lipzen A."/>
            <person name="Chen C."/>
            <person name="Yan M."/>
            <person name="Daum C."/>
            <person name="Ng V."/>
            <person name="Clum A."/>
            <person name="Steindorff A."/>
            <person name="Ohm R.A."/>
            <person name="Martin F."/>
            <person name="Silar P."/>
            <person name="Natvig D.O."/>
            <person name="Lalanne C."/>
            <person name="Gautier V."/>
            <person name="Ament-Velasquez S.L."/>
            <person name="Kruys A."/>
            <person name="Hutchinson M.I."/>
            <person name="Powell A.J."/>
            <person name="Barry K."/>
            <person name="Miller A.N."/>
            <person name="Grigoriev I.V."/>
            <person name="Debuchy R."/>
            <person name="Gladieux P."/>
            <person name="Hiltunen Thoren M."/>
            <person name="Johannesson H."/>
        </authorList>
    </citation>
    <scope>NUCLEOTIDE SEQUENCE</scope>
    <source>
        <strain evidence="2">CBS 118394</strain>
    </source>
</reference>
<feature type="region of interest" description="Disordered" evidence="1">
    <location>
        <begin position="78"/>
        <end position="115"/>
    </location>
</feature>
<dbReference type="AlphaFoldDB" id="A0AAE0LZG5"/>
<dbReference type="EMBL" id="JAUEDM010000007">
    <property type="protein sequence ID" value="KAK3313295.1"/>
    <property type="molecule type" value="Genomic_DNA"/>
</dbReference>
<dbReference type="Proteomes" id="UP001283341">
    <property type="component" value="Unassembled WGS sequence"/>
</dbReference>
<protein>
    <submittedName>
        <fullName evidence="2">Uncharacterized protein</fullName>
    </submittedName>
</protein>
<sequence length="190" mass="21377">MTGFPGSVSNVIPYVIFALGGQATHSDRRQHKSTYTSRQLPRVNTRIPLNTLLPLHRIPSFVPAYPYTHTLFLPRGLGMNDAGTEDGNPRRPADGSPEEPEEAVTLNNVSEQPDSRKDKRIILVPSATSRRFTSTQSIPCRNVRSPQRLLEVLETKYGKDGYNVEMRHNVYTVTISSNRTKLSQDEIRDC</sequence>
<gene>
    <name evidence="2" type="ORF">B0H66DRAFT_348449</name>
</gene>